<evidence type="ECO:0000313" key="2">
    <source>
        <dbReference type="EMBL" id="GHH48849.1"/>
    </source>
</evidence>
<keyword evidence="3" id="KW-1185">Reference proteome</keyword>
<dbReference type="Pfam" id="PF11445">
    <property type="entry name" value="DUF2894"/>
    <property type="match status" value="1"/>
</dbReference>
<evidence type="ECO:0008006" key="4">
    <source>
        <dbReference type="Google" id="ProtNLM"/>
    </source>
</evidence>
<reference evidence="2" key="1">
    <citation type="journal article" date="2014" name="Int. J. Syst. Evol. Microbiol.">
        <title>Complete genome sequence of Corynebacterium casei LMG S-19264T (=DSM 44701T), isolated from a smear-ripened cheese.</title>
        <authorList>
            <consortium name="US DOE Joint Genome Institute (JGI-PGF)"/>
            <person name="Walter F."/>
            <person name="Albersmeier A."/>
            <person name="Kalinowski J."/>
            <person name="Ruckert C."/>
        </authorList>
    </citation>
    <scope>NUCLEOTIDE SEQUENCE</scope>
    <source>
        <strain evidence="2">JCM 13306</strain>
    </source>
</reference>
<protein>
    <recommendedName>
        <fullName evidence="4">DUF2894 domain-containing protein</fullName>
    </recommendedName>
</protein>
<proteinExistence type="predicted"/>
<evidence type="ECO:0000313" key="3">
    <source>
        <dbReference type="Proteomes" id="UP000623958"/>
    </source>
</evidence>
<reference evidence="2" key="2">
    <citation type="submission" date="2020-09" db="EMBL/GenBank/DDBJ databases">
        <authorList>
            <person name="Sun Q."/>
            <person name="Ohkuma M."/>
        </authorList>
    </citation>
    <scope>NUCLEOTIDE SEQUENCE</scope>
    <source>
        <strain evidence="2">JCM 13306</strain>
    </source>
</reference>
<dbReference type="Proteomes" id="UP000623958">
    <property type="component" value="Unassembled WGS sequence"/>
</dbReference>
<evidence type="ECO:0000256" key="1">
    <source>
        <dbReference type="SAM" id="MobiDB-lite"/>
    </source>
</evidence>
<sequence>MSDDGHHAPPPPGSACAQDADRTASLHRHFVEAMRRRAARHAGEARRLLDARLATLAATDADRRHPPGPEAGTPEAPDHAPLRGLLDHIARQTSATDPTAGAADDPSTRSTYPNLAALDEFRQLWSKVHAETQVRQSLEQAPANAGPLNSGRLVHRSLNLMRELSPAYLRRFLAHVDALSWLEQINVPPVQAKDAAPVPGARKRARNPRSP</sequence>
<dbReference type="InterPro" id="IPR021549">
    <property type="entry name" value="DUF2894"/>
</dbReference>
<name>A0A919F5U9_9XANT</name>
<feature type="compositionally biased region" description="Basic residues" evidence="1">
    <location>
        <begin position="201"/>
        <end position="211"/>
    </location>
</feature>
<dbReference type="EMBL" id="BNBA01000004">
    <property type="protein sequence ID" value="GHH48849.1"/>
    <property type="molecule type" value="Genomic_DNA"/>
</dbReference>
<organism evidence="2 3">
    <name type="scientific">Xanthomonas boreopolis</name>
    <dbReference type="NCBI Taxonomy" id="86183"/>
    <lineage>
        <taxon>Bacteria</taxon>
        <taxon>Pseudomonadati</taxon>
        <taxon>Pseudomonadota</taxon>
        <taxon>Gammaproteobacteria</taxon>
        <taxon>Lysobacterales</taxon>
        <taxon>Lysobacteraceae</taxon>
        <taxon>Xanthomonas</taxon>
    </lineage>
</organism>
<gene>
    <name evidence="2" type="ORF">GCM10009090_07440</name>
</gene>
<feature type="region of interest" description="Disordered" evidence="1">
    <location>
        <begin position="1"/>
        <end position="23"/>
    </location>
</feature>
<feature type="region of interest" description="Disordered" evidence="1">
    <location>
        <begin position="191"/>
        <end position="211"/>
    </location>
</feature>
<dbReference type="AlphaFoldDB" id="A0A919F5U9"/>
<dbReference type="RefSeq" id="WP_434028582.1">
    <property type="nucleotide sequence ID" value="NZ_BNBA01000004.1"/>
</dbReference>
<accession>A0A919F5U9</accession>
<feature type="region of interest" description="Disordered" evidence="1">
    <location>
        <begin position="58"/>
        <end position="81"/>
    </location>
</feature>
<comment type="caution">
    <text evidence="2">The sequence shown here is derived from an EMBL/GenBank/DDBJ whole genome shotgun (WGS) entry which is preliminary data.</text>
</comment>